<dbReference type="Gene3D" id="3.40.50.150">
    <property type="entry name" value="Vaccinia Virus protein VP39"/>
    <property type="match status" value="1"/>
</dbReference>
<organism evidence="2 3">
    <name type="scientific">Cohnella faecalis</name>
    <dbReference type="NCBI Taxonomy" id="2315694"/>
    <lineage>
        <taxon>Bacteria</taxon>
        <taxon>Bacillati</taxon>
        <taxon>Bacillota</taxon>
        <taxon>Bacilli</taxon>
        <taxon>Bacillales</taxon>
        <taxon>Paenibacillaceae</taxon>
        <taxon>Cohnella</taxon>
    </lineage>
</organism>
<dbReference type="RefSeq" id="WP_119151668.1">
    <property type="nucleotide sequence ID" value="NZ_JBHSOV010000016.1"/>
</dbReference>
<gene>
    <name evidence="2" type="ORF">D3H35_23880</name>
</gene>
<evidence type="ECO:0000313" key="2">
    <source>
        <dbReference type="EMBL" id="RIE01411.1"/>
    </source>
</evidence>
<keyword evidence="2" id="KW-0489">Methyltransferase</keyword>
<dbReference type="GO" id="GO:0008168">
    <property type="term" value="F:methyltransferase activity"/>
    <property type="evidence" value="ECO:0007669"/>
    <property type="project" value="UniProtKB-KW"/>
</dbReference>
<evidence type="ECO:0000313" key="3">
    <source>
        <dbReference type="Proteomes" id="UP000266340"/>
    </source>
</evidence>
<dbReference type="EMBL" id="QXJM01000040">
    <property type="protein sequence ID" value="RIE01411.1"/>
    <property type="molecule type" value="Genomic_DNA"/>
</dbReference>
<sequence>MAETANTDAILQPGERLDDLLSYDMRIIQSSEVFSFSLDAVLLARFAALPPRGRILDLCTGNGVIPLLLTTRTSACVDAVEIQPRLADMARRSIRLNGLEERISVIEDDLRAWTPPNGEYDAVTVNPPYMPLQSGDRKENIHQAMARHEIGCTLEDVVAACARCVKTGGRVSMVHRPSRLVEITEAMRRHRLEPKRMRFVHPRSDAEANMVLIDALKGGRPEVRLLPPIIVYKGDGRTYTEELLDIFYGRRTELADSTGKQEEQR</sequence>
<keyword evidence="3" id="KW-1185">Reference proteome</keyword>
<dbReference type="Pfam" id="PF05175">
    <property type="entry name" value="MTS"/>
    <property type="match status" value="1"/>
</dbReference>
<accession>A0A398CPJ4</accession>
<proteinExistence type="predicted"/>
<dbReference type="PANTHER" id="PTHR47739:SF1">
    <property type="entry name" value="TRNA1(VAL) (ADENINE(37)-N6)-METHYLTRANSFERASE"/>
    <property type="match status" value="1"/>
</dbReference>
<dbReference type="OrthoDB" id="9777257at2"/>
<dbReference type="AlphaFoldDB" id="A0A398CPJ4"/>
<dbReference type="InterPro" id="IPR029063">
    <property type="entry name" value="SAM-dependent_MTases_sf"/>
</dbReference>
<dbReference type="InterPro" id="IPR007848">
    <property type="entry name" value="Small_mtfrase_dom"/>
</dbReference>
<dbReference type="InterPro" id="IPR050210">
    <property type="entry name" value="tRNA_Adenine-N(6)_MTase"/>
</dbReference>
<dbReference type="SUPFAM" id="SSF53335">
    <property type="entry name" value="S-adenosyl-L-methionine-dependent methyltransferases"/>
    <property type="match status" value="1"/>
</dbReference>
<keyword evidence="2" id="KW-0808">Transferase</keyword>
<protein>
    <submittedName>
        <fullName evidence="2">tRNA1(Val) (Adenine(37)-N6)-methyltransferase</fullName>
    </submittedName>
</protein>
<comment type="caution">
    <text evidence="2">The sequence shown here is derived from an EMBL/GenBank/DDBJ whole genome shotgun (WGS) entry which is preliminary data.</text>
</comment>
<reference evidence="2 3" key="1">
    <citation type="submission" date="2018-09" db="EMBL/GenBank/DDBJ databases">
        <title>Cohnella cavernae sp. nov., isolated from a karst cave.</title>
        <authorList>
            <person name="Zhu H."/>
        </authorList>
    </citation>
    <scope>NUCLEOTIDE SEQUENCE [LARGE SCALE GENOMIC DNA]</scope>
    <source>
        <strain evidence="2 3">K2E09-144</strain>
    </source>
</reference>
<name>A0A398CPJ4_9BACL</name>
<dbReference type="Proteomes" id="UP000266340">
    <property type="component" value="Unassembled WGS sequence"/>
</dbReference>
<dbReference type="GO" id="GO:0032259">
    <property type="term" value="P:methylation"/>
    <property type="evidence" value="ECO:0007669"/>
    <property type="project" value="UniProtKB-KW"/>
</dbReference>
<dbReference type="PANTHER" id="PTHR47739">
    <property type="entry name" value="TRNA1(VAL) (ADENINE(37)-N6)-METHYLTRANSFERASE"/>
    <property type="match status" value="1"/>
</dbReference>
<evidence type="ECO:0000259" key="1">
    <source>
        <dbReference type="Pfam" id="PF05175"/>
    </source>
</evidence>
<dbReference type="CDD" id="cd02440">
    <property type="entry name" value="AdoMet_MTases"/>
    <property type="match status" value="1"/>
</dbReference>
<feature type="domain" description="Methyltransferase small" evidence="1">
    <location>
        <begin position="28"/>
        <end position="145"/>
    </location>
</feature>